<feature type="region of interest" description="Disordered" evidence="1">
    <location>
        <begin position="137"/>
        <end position="186"/>
    </location>
</feature>
<accession>A0AAN7SHG2</accession>
<dbReference type="Proteomes" id="UP001353858">
    <property type="component" value="Unassembled WGS sequence"/>
</dbReference>
<keyword evidence="3" id="KW-1185">Reference proteome</keyword>
<feature type="region of interest" description="Disordered" evidence="1">
    <location>
        <begin position="502"/>
        <end position="585"/>
    </location>
</feature>
<evidence type="ECO:0000313" key="2">
    <source>
        <dbReference type="EMBL" id="KAK4881087.1"/>
    </source>
</evidence>
<comment type="caution">
    <text evidence="2">The sequence shown here is derived from an EMBL/GenBank/DDBJ whole genome shotgun (WGS) entry which is preliminary data.</text>
</comment>
<name>A0AAN7SHG2_9COLE</name>
<feature type="compositionally biased region" description="Basic residues" evidence="1">
    <location>
        <begin position="144"/>
        <end position="158"/>
    </location>
</feature>
<dbReference type="EMBL" id="JARPUR010000002">
    <property type="protein sequence ID" value="KAK4881087.1"/>
    <property type="molecule type" value="Genomic_DNA"/>
</dbReference>
<proteinExistence type="predicted"/>
<gene>
    <name evidence="2" type="ORF">RN001_004406</name>
</gene>
<evidence type="ECO:0000313" key="3">
    <source>
        <dbReference type="Proteomes" id="UP001353858"/>
    </source>
</evidence>
<sequence>MPQEESLTSENLEDKPREDQVLTSVNLTNFCESIPSTSAAAMNNATSKKNSSKLSTSAQLTIEQTPEKLTFTLSLVIPEQNQSYPKVAPRKQSNKGRKQGKTMIPTDTPELNNIKEQKQIVNEKRHKTVKKNVFKTMPQEKSKGKTKNSARVFSKKPKIQSSSSESDDDITNVAVSSDDDNDDVEELENSTVNIPTQVFVSPEVFQGYPKAGERKIKKSQRKREKKDKIEMKLIEKKEKELQKRKRQVATNDIFKRKNKILHKNVSYNEDEDDEDELSLHDDSDDDVETHVWIPEVEPSGFEELDKDPDPNDFVLVQFNAKKEIVFYVGKVVQTENLKNEIEVNFLRKARKFTEHFVFPNVPDISMVSTEDIKMIFPPPTLLGILKTFSISIKHRMASIRIILATVLLASMLSEYEFVQQDRIAPSLKNQRLSELIRRKRSAQAVYSPWTPPYLTTIIKIPIQQGLTLWQPQPYQINRPYLIPVLGASGQLPIYFPPQPIHNNPGFPIDNPPNNAYLPPKPSDDNDTISTINKFDGDDRPIWDMTDGDSKSTTVRPTRRPRPGPATSTHPPIIRDEQTTSSSAAATSNSINNINEVDNRQPVNPNQNLPSRCVWAIISCCSASSNSVSYDCFEQLGCNGAFWGNSPCDGDVARAAISNVMNYYQILVFQHQRALNGEYLTKERKTEHGGYYNPWTPTYLTVGRFSSNNQGPQSQPYIGYIDTKRPISIYYPPQVIYFNSGHPVHNPHNLVKEDTTTVSVLNRFGDEDDGPVWDTVTASSNRIIPTRRNLMKAQAITFPPIIRHESTTARNAEMTNSLFRIKSEEIKSAPSHNSNPSRCVWAIISCCSMTSAISYECFEQLGCEGAFWGPSPCESDFAQAAVVNIMNYYQSK</sequence>
<feature type="region of interest" description="Disordered" evidence="1">
    <location>
        <begin position="1"/>
        <end position="20"/>
    </location>
</feature>
<feature type="compositionally biased region" description="Basic residues" evidence="1">
    <location>
        <begin position="88"/>
        <end position="100"/>
    </location>
</feature>
<dbReference type="AlphaFoldDB" id="A0AAN7SHG2"/>
<evidence type="ECO:0000256" key="1">
    <source>
        <dbReference type="SAM" id="MobiDB-lite"/>
    </source>
</evidence>
<feature type="compositionally biased region" description="Acidic residues" evidence="1">
    <location>
        <begin position="177"/>
        <end position="186"/>
    </location>
</feature>
<reference evidence="3" key="1">
    <citation type="submission" date="2023-01" db="EMBL/GenBank/DDBJ databases">
        <title>Key to firefly adult light organ development and bioluminescence: homeobox transcription factors regulate luciferase expression and transportation to peroxisome.</title>
        <authorList>
            <person name="Fu X."/>
        </authorList>
    </citation>
    <scope>NUCLEOTIDE SEQUENCE [LARGE SCALE GENOMIC DNA]</scope>
</reference>
<protein>
    <submittedName>
        <fullName evidence="2">Uncharacterized protein</fullName>
    </submittedName>
</protein>
<organism evidence="2 3">
    <name type="scientific">Aquatica leii</name>
    <dbReference type="NCBI Taxonomy" id="1421715"/>
    <lineage>
        <taxon>Eukaryota</taxon>
        <taxon>Metazoa</taxon>
        <taxon>Ecdysozoa</taxon>
        <taxon>Arthropoda</taxon>
        <taxon>Hexapoda</taxon>
        <taxon>Insecta</taxon>
        <taxon>Pterygota</taxon>
        <taxon>Neoptera</taxon>
        <taxon>Endopterygota</taxon>
        <taxon>Coleoptera</taxon>
        <taxon>Polyphaga</taxon>
        <taxon>Elateriformia</taxon>
        <taxon>Elateroidea</taxon>
        <taxon>Lampyridae</taxon>
        <taxon>Luciolinae</taxon>
        <taxon>Aquatica</taxon>
    </lineage>
</organism>
<feature type="region of interest" description="Disordered" evidence="1">
    <location>
        <begin position="79"/>
        <end position="109"/>
    </location>
</feature>
<feature type="compositionally biased region" description="Polar residues" evidence="1">
    <location>
        <begin position="1"/>
        <end position="10"/>
    </location>
</feature>